<comment type="subcellular location">
    <subcellularLocation>
        <location evidence="1 9">Bacterial flagellum basal body</location>
    </subcellularLocation>
    <subcellularLocation>
        <location evidence="2">Cell membrane</location>
        <topology evidence="2">Multi-pass membrane protein</topology>
    </subcellularLocation>
</comment>
<evidence type="ECO:0000313" key="14">
    <source>
        <dbReference type="Proteomes" id="UP001161325"/>
    </source>
</evidence>
<keyword evidence="14" id="KW-1185">Reference proteome</keyword>
<protein>
    <recommendedName>
        <fullName evidence="9">Flagellar M-ring protein</fullName>
    </recommendedName>
</protein>
<keyword evidence="13" id="KW-0969">Cilium</keyword>
<dbReference type="GO" id="GO:0009431">
    <property type="term" value="C:bacterial-type flagellum basal body, MS ring"/>
    <property type="evidence" value="ECO:0007669"/>
    <property type="project" value="InterPro"/>
</dbReference>
<dbReference type="Pfam" id="PF01514">
    <property type="entry name" value="YscJ_FliF"/>
    <property type="match status" value="1"/>
</dbReference>
<dbReference type="Pfam" id="PF08345">
    <property type="entry name" value="YscJ_FliF_C"/>
    <property type="match status" value="1"/>
</dbReference>
<evidence type="ECO:0000256" key="1">
    <source>
        <dbReference type="ARBA" id="ARBA00004117"/>
    </source>
</evidence>
<evidence type="ECO:0000256" key="6">
    <source>
        <dbReference type="ARBA" id="ARBA00022989"/>
    </source>
</evidence>
<evidence type="ECO:0000256" key="5">
    <source>
        <dbReference type="ARBA" id="ARBA00022692"/>
    </source>
</evidence>
<dbReference type="InterPro" id="IPR043427">
    <property type="entry name" value="YscJ/FliF"/>
</dbReference>
<dbReference type="InterPro" id="IPR045851">
    <property type="entry name" value="AMP-bd_C_sf"/>
</dbReference>
<dbReference type="GO" id="GO:0003774">
    <property type="term" value="F:cytoskeletal motor activity"/>
    <property type="evidence" value="ECO:0007669"/>
    <property type="project" value="InterPro"/>
</dbReference>
<evidence type="ECO:0000256" key="7">
    <source>
        <dbReference type="ARBA" id="ARBA00023136"/>
    </source>
</evidence>
<dbReference type="InterPro" id="IPR006182">
    <property type="entry name" value="FliF_N_dom"/>
</dbReference>
<keyword evidence="5 10" id="KW-0812">Transmembrane</keyword>
<evidence type="ECO:0000256" key="4">
    <source>
        <dbReference type="ARBA" id="ARBA00022475"/>
    </source>
</evidence>
<dbReference type="PRINTS" id="PR01009">
    <property type="entry name" value="FLGMRINGFLIF"/>
</dbReference>
<comment type="function">
    <text evidence="9">The M ring may be actively involved in energy transduction.</text>
</comment>
<dbReference type="PIRSF" id="PIRSF004862">
    <property type="entry name" value="FliF"/>
    <property type="match status" value="1"/>
</dbReference>
<evidence type="ECO:0000259" key="11">
    <source>
        <dbReference type="Pfam" id="PF01514"/>
    </source>
</evidence>
<dbReference type="PANTHER" id="PTHR30046">
    <property type="entry name" value="FLAGELLAR M-RING PROTEIN"/>
    <property type="match status" value="1"/>
</dbReference>
<dbReference type="Proteomes" id="UP001161325">
    <property type="component" value="Unassembled WGS sequence"/>
</dbReference>
<evidence type="ECO:0000256" key="10">
    <source>
        <dbReference type="SAM" id="Phobius"/>
    </source>
</evidence>
<keyword evidence="4" id="KW-1003">Cell membrane</keyword>
<gene>
    <name evidence="13" type="primary">fliF</name>
    <name evidence="13" type="ORF">rosag_18750</name>
</gene>
<organism evidence="13 14">
    <name type="scientific">Roseisolibacter agri</name>
    <dbReference type="NCBI Taxonomy" id="2014610"/>
    <lineage>
        <taxon>Bacteria</taxon>
        <taxon>Pseudomonadati</taxon>
        <taxon>Gemmatimonadota</taxon>
        <taxon>Gemmatimonadia</taxon>
        <taxon>Gemmatimonadales</taxon>
        <taxon>Gemmatimonadaceae</taxon>
        <taxon>Roseisolibacter</taxon>
    </lineage>
</organism>
<sequence length="531" mass="55776">MSSSLLDPIQPLLDRIGGARRAGILLVGLVTAGLIFGVSRWATAPVWVPAFAGVPVESVGKMTDKLTEAGIAFQLEKGGSEIQVRTEDLAKARVALAREGLPTAGRPGLELFDQPSWGMTDFTQRINYRRALEGELERTIGKMRGIEHAQVHVAMAENAVFRRTDRPLEASVVLKLAGGETPPADVVRGIAHLVAASVDGLDSDHVTVVDDGGRMLTLDAEDASLAGLTSRQLAVQREVESYLEKKAQSIVGQIVGGANARVQVSALINFDRVERTTQAVDPDKQAVATEQRAEITPGAQGGAASSNVATSYETTKSTESFSGAIGNVKRLTVAVLVNDRAVPGPKPSALPRTSAELARIDTLVRNAVGVDSARGDKLSVVNVAFDGAPVAVADSVPQDLWAKVSQVQKPLVTGGALLAILLVAVLTMRSLRPAKPALDPVLARVGPGAAGATATAALTTGTHAALSAEEMRALGSGEGERHSQVVIAGPEAHEPIVLREVANPVRDQVVAIIEQRPEAATRVVRNWLKQD</sequence>
<proteinExistence type="inferred from homology"/>
<evidence type="ECO:0000256" key="3">
    <source>
        <dbReference type="ARBA" id="ARBA00007971"/>
    </source>
</evidence>
<dbReference type="GO" id="GO:0005886">
    <property type="term" value="C:plasma membrane"/>
    <property type="evidence" value="ECO:0007669"/>
    <property type="project" value="UniProtKB-SubCell"/>
</dbReference>
<evidence type="ECO:0000313" key="13">
    <source>
        <dbReference type="EMBL" id="GLC25362.1"/>
    </source>
</evidence>
<reference evidence="13" key="1">
    <citation type="submission" date="2022-08" db="EMBL/GenBank/DDBJ databases">
        <title>Draft genome sequencing of Roseisolibacter agri AW1220.</title>
        <authorList>
            <person name="Tobiishi Y."/>
            <person name="Tonouchi A."/>
        </authorList>
    </citation>
    <scope>NUCLEOTIDE SEQUENCE</scope>
    <source>
        <strain evidence="13">AW1220</strain>
    </source>
</reference>
<dbReference type="RefSeq" id="WP_284349816.1">
    <property type="nucleotide sequence ID" value="NZ_BRXS01000003.1"/>
</dbReference>
<keyword evidence="13" id="KW-0282">Flagellum</keyword>
<accession>A0AA37V2J9</accession>
<evidence type="ECO:0000256" key="9">
    <source>
        <dbReference type="PIRNR" id="PIRNR004862"/>
    </source>
</evidence>
<dbReference type="PANTHER" id="PTHR30046:SF0">
    <property type="entry name" value="FLAGELLAR M-RING PROTEIN"/>
    <property type="match status" value="1"/>
</dbReference>
<keyword evidence="7 10" id="KW-0472">Membrane</keyword>
<dbReference type="Gene3D" id="3.30.300.30">
    <property type="match status" value="1"/>
</dbReference>
<feature type="domain" description="Flagellar M-ring N-terminal" evidence="11">
    <location>
        <begin position="44"/>
        <end position="217"/>
    </location>
</feature>
<feature type="transmembrane region" description="Helical" evidence="10">
    <location>
        <begin position="21"/>
        <end position="42"/>
    </location>
</feature>
<keyword evidence="13" id="KW-0966">Cell projection</keyword>
<evidence type="ECO:0000256" key="8">
    <source>
        <dbReference type="ARBA" id="ARBA00023143"/>
    </source>
</evidence>
<keyword evidence="6 10" id="KW-1133">Transmembrane helix</keyword>
<evidence type="ECO:0000256" key="2">
    <source>
        <dbReference type="ARBA" id="ARBA00004651"/>
    </source>
</evidence>
<comment type="caution">
    <text evidence="13">The sequence shown here is derived from an EMBL/GenBank/DDBJ whole genome shotgun (WGS) entry which is preliminary data.</text>
</comment>
<feature type="domain" description="Flagellar M-ring C-terminal" evidence="12">
    <location>
        <begin position="253"/>
        <end position="385"/>
    </location>
</feature>
<dbReference type="GO" id="GO:0071973">
    <property type="term" value="P:bacterial-type flagellum-dependent cell motility"/>
    <property type="evidence" value="ECO:0007669"/>
    <property type="project" value="InterPro"/>
</dbReference>
<dbReference type="NCBIfam" id="TIGR00206">
    <property type="entry name" value="fliF"/>
    <property type="match status" value="1"/>
</dbReference>
<dbReference type="InterPro" id="IPR000067">
    <property type="entry name" value="FlgMring_FliF"/>
</dbReference>
<dbReference type="AlphaFoldDB" id="A0AA37V2J9"/>
<evidence type="ECO:0000259" key="12">
    <source>
        <dbReference type="Pfam" id="PF08345"/>
    </source>
</evidence>
<dbReference type="InterPro" id="IPR013556">
    <property type="entry name" value="Flag_M-ring_C"/>
</dbReference>
<name>A0AA37V2J9_9BACT</name>
<comment type="similarity">
    <text evidence="3 9">Belongs to the FliF family.</text>
</comment>
<dbReference type="EMBL" id="BRXS01000003">
    <property type="protein sequence ID" value="GLC25362.1"/>
    <property type="molecule type" value="Genomic_DNA"/>
</dbReference>
<keyword evidence="8 9" id="KW-0975">Bacterial flagellum</keyword>